<comment type="caution">
    <text evidence="2">The sequence shown here is derived from an EMBL/GenBank/DDBJ whole genome shotgun (WGS) entry which is preliminary data.</text>
</comment>
<keyword evidence="3" id="KW-1185">Reference proteome</keyword>
<protein>
    <submittedName>
        <fullName evidence="2">Carboxyvinyl-carboxyphosphonate phosphorylmutase</fullName>
    </submittedName>
</protein>
<dbReference type="Gene3D" id="3.20.20.60">
    <property type="entry name" value="Phosphoenolpyruvate-binding domains"/>
    <property type="match status" value="1"/>
</dbReference>
<dbReference type="CDD" id="cd00377">
    <property type="entry name" value="ICL_PEPM"/>
    <property type="match status" value="1"/>
</dbReference>
<dbReference type="InterPro" id="IPR018523">
    <property type="entry name" value="Isocitrate_lyase_ph_CS"/>
</dbReference>
<evidence type="ECO:0000256" key="1">
    <source>
        <dbReference type="ARBA" id="ARBA00022723"/>
    </source>
</evidence>
<keyword evidence="1" id="KW-0479">Metal-binding</keyword>
<gene>
    <name evidence="2" type="ORF">MA04_03814</name>
</gene>
<organism evidence="2 3">
    <name type="scientific">Alloalcanivorax balearicus MACL04</name>
    <dbReference type="NCBI Taxonomy" id="1177182"/>
    <lineage>
        <taxon>Bacteria</taxon>
        <taxon>Pseudomonadati</taxon>
        <taxon>Pseudomonadota</taxon>
        <taxon>Gammaproteobacteria</taxon>
        <taxon>Oceanospirillales</taxon>
        <taxon>Alcanivoracaceae</taxon>
        <taxon>Alloalcanivorax</taxon>
    </lineage>
</organism>
<dbReference type="Pfam" id="PF13714">
    <property type="entry name" value="PEP_mutase"/>
    <property type="match status" value="1"/>
</dbReference>
<accession>A0ABT2R430</accession>
<dbReference type="InterPro" id="IPR039556">
    <property type="entry name" value="ICL/PEPM"/>
</dbReference>
<dbReference type="Proteomes" id="UP001064106">
    <property type="component" value="Unassembled WGS sequence"/>
</dbReference>
<dbReference type="PROSITE" id="PS00161">
    <property type="entry name" value="ISOCITRATE_LYASE"/>
    <property type="match status" value="1"/>
</dbReference>
<reference evidence="2" key="1">
    <citation type="submission" date="2012-09" db="EMBL/GenBank/DDBJ databases">
        <title>Genome Sequence of alkane-degrading Bacterium Alcanivorax balearicus MACL04.</title>
        <authorList>
            <person name="Lai Q."/>
            <person name="Shao Z."/>
        </authorList>
    </citation>
    <scope>NUCLEOTIDE SEQUENCE</scope>
    <source>
        <strain evidence="2">MACL04</strain>
    </source>
</reference>
<dbReference type="InterPro" id="IPR040442">
    <property type="entry name" value="Pyrv_kinase-like_dom_sf"/>
</dbReference>
<proteinExistence type="predicted"/>
<sequence>MLAGGGLAVAPGAYDCITARAVQTAGFKAVYMTGAGTSATLGYPDYGLLTMREMVDNAARLVAAVDIPVIADADAGYGNELNVYRTVMEYEQAGVAGIHIEDQEDPKRCGHLDDKRIIPQGDYIAKIRAALAARKNPDFVIIARTDARAVTGLDDAIQRARAALAAGADIAFVEAPQDLEELRLVPERVNGPCLVNIVWKGKTPDISLDEAQAMGFKLALLPGLLLKSVVQTCDQVLHSLKEIRRYPPPHGSGDITPSEGFRRFGAGEWDGIRQAVEAATFDR</sequence>
<dbReference type="EMBL" id="ARXS01000032">
    <property type="protein sequence ID" value="MCU5784514.1"/>
    <property type="molecule type" value="Genomic_DNA"/>
</dbReference>
<evidence type="ECO:0000313" key="3">
    <source>
        <dbReference type="Proteomes" id="UP001064106"/>
    </source>
</evidence>
<evidence type="ECO:0000313" key="2">
    <source>
        <dbReference type="EMBL" id="MCU5784514.1"/>
    </source>
</evidence>
<dbReference type="PANTHER" id="PTHR42905:SF5">
    <property type="entry name" value="CARBOXYVINYL-CARBOXYPHOSPHONATE PHOSPHORYLMUTASE, CHLOROPLASTIC"/>
    <property type="match status" value="1"/>
</dbReference>
<dbReference type="PANTHER" id="PTHR42905">
    <property type="entry name" value="PHOSPHOENOLPYRUVATE CARBOXYLASE"/>
    <property type="match status" value="1"/>
</dbReference>
<dbReference type="SUPFAM" id="SSF51621">
    <property type="entry name" value="Phosphoenolpyruvate/pyruvate domain"/>
    <property type="match status" value="1"/>
</dbReference>
<dbReference type="InterPro" id="IPR015813">
    <property type="entry name" value="Pyrv/PenolPyrv_kinase-like_dom"/>
</dbReference>
<name>A0ABT2R430_9GAMM</name>